<evidence type="ECO:0000313" key="6">
    <source>
        <dbReference type="EMBL" id="MET3605593.1"/>
    </source>
</evidence>
<dbReference type="OrthoDB" id="9774179at2"/>
<accession>A0A5C1PVN2</accession>
<dbReference type="EMBL" id="JBEPLS010000019">
    <property type="protein sequence ID" value="MET3605593.1"/>
    <property type="molecule type" value="Genomic_DNA"/>
</dbReference>
<dbReference type="InterPro" id="IPR050500">
    <property type="entry name" value="Phos_Acetyltrans/Butyryltrans"/>
</dbReference>
<dbReference type="InterPro" id="IPR002505">
    <property type="entry name" value="PTA_PTB"/>
</dbReference>
<protein>
    <submittedName>
        <fullName evidence="6 7">Phosphate acetyltransferase</fullName>
        <ecNumber evidence="6">2.3.1.8</ecNumber>
    </submittedName>
</protein>
<dbReference type="SUPFAM" id="SSF54637">
    <property type="entry name" value="Thioesterase/thiol ester dehydrase-isomerase"/>
    <property type="match status" value="1"/>
</dbReference>
<dbReference type="Gene3D" id="3.40.718.10">
    <property type="entry name" value="Isopropylmalate Dehydrogenase"/>
    <property type="match status" value="1"/>
</dbReference>
<dbReference type="NCBIfam" id="NF008852">
    <property type="entry name" value="PRK11890.1"/>
    <property type="match status" value="1"/>
</dbReference>
<dbReference type="GO" id="GO:0005835">
    <property type="term" value="C:fatty acid synthase complex"/>
    <property type="evidence" value="ECO:0007669"/>
    <property type="project" value="InterPro"/>
</dbReference>
<dbReference type="PRINTS" id="PR01483">
    <property type="entry name" value="FASYNTHASE"/>
</dbReference>
<dbReference type="AlphaFoldDB" id="A0A5C1PVN2"/>
<dbReference type="PANTHER" id="PTHR43356">
    <property type="entry name" value="PHOSPHATE ACETYLTRANSFERASE"/>
    <property type="match status" value="1"/>
</dbReference>
<evidence type="ECO:0000256" key="3">
    <source>
        <dbReference type="ARBA" id="ARBA00023315"/>
    </source>
</evidence>
<name>A0A5C1PVN2_9BURK</name>
<dbReference type="Gene3D" id="3.10.129.10">
    <property type="entry name" value="Hotdog Thioesterase"/>
    <property type="match status" value="1"/>
</dbReference>
<evidence type="ECO:0000256" key="2">
    <source>
        <dbReference type="ARBA" id="ARBA00023239"/>
    </source>
</evidence>
<dbReference type="Proteomes" id="UP000323522">
    <property type="component" value="Chromosome"/>
</dbReference>
<evidence type="ECO:0000256" key="1">
    <source>
        <dbReference type="ARBA" id="ARBA00022679"/>
    </source>
</evidence>
<dbReference type="NCBIfam" id="NF006045">
    <property type="entry name" value="PRK08190.1"/>
    <property type="match status" value="1"/>
</dbReference>
<evidence type="ECO:0000259" key="5">
    <source>
        <dbReference type="Pfam" id="PF01575"/>
    </source>
</evidence>
<dbReference type="GO" id="GO:0006633">
    <property type="term" value="P:fatty acid biosynthetic process"/>
    <property type="evidence" value="ECO:0007669"/>
    <property type="project" value="InterPro"/>
</dbReference>
<dbReference type="RefSeq" id="WP_149502552.1">
    <property type="nucleotide sequence ID" value="NZ_CP035708.1"/>
</dbReference>
<dbReference type="FunFam" id="3.10.129.10:FF:000042">
    <property type="entry name" value="MaoC domain protein dehydratase"/>
    <property type="match status" value="1"/>
</dbReference>
<dbReference type="InterPro" id="IPR003965">
    <property type="entry name" value="Fatty_acid_synthase"/>
</dbReference>
<dbReference type="GO" id="GO:0004312">
    <property type="term" value="F:fatty acid synthase activity"/>
    <property type="evidence" value="ECO:0007669"/>
    <property type="project" value="InterPro"/>
</dbReference>
<reference evidence="7 8" key="1">
    <citation type="submission" date="2019-02" db="EMBL/GenBank/DDBJ databases">
        <title>Complete Genome Sequence and Methylome Analysis of Sphaerotilus natans subsp. sulfidivorans D-507.</title>
        <authorList>
            <person name="Fomenkov A."/>
            <person name="Gridneva E."/>
            <person name="Smolyakov D."/>
            <person name="Dubinina G."/>
            <person name="Vincze T."/>
            <person name="Grabovich M."/>
            <person name="Roberts R.J."/>
        </authorList>
    </citation>
    <scope>NUCLEOTIDE SEQUENCE [LARGE SCALE GENOMIC DNA]</scope>
    <source>
        <strain evidence="7 8">D-507</strain>
    </source>
</reference>
<evidence type="ECO:0000313" key="9">
    <source>
        <dbReference type="Proteomes" id="UP001549111"/>
    </source>
</evidence>
<sequence length="473" mass="49876">MNPIPSSEPITNLTFDELPLGARARVSRTLTQDDIVAFALVSGDVNPAHVDPEYANATRFHGTIAHGMWAGAMISSLLGTEFPGPGTIYEGQTLRFHLPVRAGDTLTAEVIVTARDTERHRLTLDCQVTNQTGATVVSGEALVRAPMQKVSRARAALPQMHLFDPDARLARWIDGWAADLAGQPPVQCGVVHPCDATSLAGALAAARRGLIVPWLIGPEARIRAVAEQAGLDLGDARIEAVEHSHAAAARAAELAASGQVEVLMKGSLHTDELMHAVIATPALRTKRRISHVFRFDIPTYPKPILITDAAINIAPTLEDKADIVASAIDLARVLGVERPKVAILSAVETVNPKMVSTLDAAALCKMADRGQIAGGLLDGPLAFDNAISAEAARIKGIRSEVAGDADILLVPDLESGNMLAKQLEYLAGAAGCGIVLGARVPIALTSRADGEASRLASAALAARLALAWRERRP</sequence>
<dbReference type="Pfam" id="PF01515">
    <property type="entry name" value="PTA_PTB"/>
    <property type="match status" value="1"/>
</dbReference>
<reference evidence="6 9" key="2">
    <citation type="submission" date="2024-06" db="EMBL/GenBank/DDBJ databases">
        <title>Genomic Encyclopedia of Type Strains, Phase IV (KMG-IV): sequencing the most valuable type-strain genomes for metagenomic binning, comparative biology and taxonomic classification.</title>
        <authorList>
            <person name="Goeker M."/>
        </authorList>
    </citation>
    <scope>NUCLEOTIDE SEQUENCE [LARGE SCALE GENOMIC DNA]</scope>
    <source>
        <strain evidence="6 9">D-501</strain>
    </source>
</reference>
<dbReference type="Pfam" id="PF01575">
    <property type="entry name" value="MaoC_dehydratas"/>
    <property type="match status" value="1"/>
</dbReference>
<gene>
    <name evidence="6" type="ORF">ABIC99_003423</name>
    <name evidence="7" type="ORF">EWH46_02720</name>
</gene>
<dbReference type="KEGG" id="snn:EWH46_02720"/>
<dbReference type="EMBL" id="CP035708">
    <property type="protein sequence ID" value="QEM99792.1"/>
    <property type="molecule type" value="Genomic_DNA"/>
</dbReference>
<dbReference type="InterPro" id="IPR002539">
    <property type="entry name" value="MaoC-like_dom"/>
</dbReference>
<keyword evidence="2" id="KW-0456">Lyase</keyword>
<dbReference type="SUPFAM" id="SSF53659">
    <property type="entry name" value="Isocitrate/Isopropylmalate dehydrogenase-like"/>
    <property type="match status" value="1"/>
</dbReference>
<dbReference type="PANTHER" id="PTHR43356:SF2">
    <property type="entry name" value="PHOSPHATE ACETYLTRANSFERASE"/>
    <property type="match status" value="1"/>
</dbReference>
<dbReference type="GO" id="GO:0016836">
    <property type="term" value="F:hydro-lyase activity"/>
    <property type="evidence" value="ECO:0007669"/>
    <property type="project" value="UniProtKB-ARBA"/>
</dbReference>
<keyword evidence="3 6" id="KW-0012">Acyltransferase</keyword>
<dbReference type="CDD" id="cd03449">
    <property type="entry name" value="R_hydratase"/>
    <property type="match status" value="1"/>
</dbReference>
<organism evidence="7 8">
    <name type="scientific">Sphaerotilus sulfidivorans</name>
    <dbReference type="NCBI Taxonomy" id="639200"/>
    <lineage>
        <taxon>Bacteria</taxon>
        <taxon>Pseudomonadati</taxon>
        <taxon>Pseudomonadota</taxon>
        <taxon>Betaproteobacteria</taxon>
        <taxon>Burkholderiales</taxon>
        <taxon>Sphaerotilaceae</taxon>
        <taxon>Sphaerotilus</taxon>
    </lineage>
</organism>
<evidence type="ECO:0000313" key="7">
    <source>
        <dbReference type="EMBL" id="QEM99792.1"/>
    </source>
</evidence>
<feature type="domain" description="MaoC-like" evidence="5">
    <location>
        <begin position="23"/>
        <end position="116"/>
    </location>
</feature>
<dbReference type="Proteomes" id="UP001549111">
    <property type="component" value="Unassembled WGS sequence"/>
</dbReference>
<dbReference type="GO" id="GO:0008959">
    <property type="term" value="F:phosphate acetyltransferase activity"/>
    <property type="evidence" value="ECO:0007669"/>
    <property type="project" value="UniProtKB-EC"/>
</dbReference>
<evidence type="ECO:0000313" key="8">
    <source>
        <dbReference type="Proteomes" id="UP000323522"/>
    </source>
</evidence>
<proteinExistence type="predicted"/>
<dbReference type="EC" id="2.3.1.8" evidence="6"/>
<feature type="domain" description="Phosphate acetyl/butaryl transferase" evidence="4">
    <location>
        <begin position="247"/>
        <end position="462"/>
    </location>
</feature>
<keyword evidence="9" id="KW-1185">Reference proteome</keyword>
<keyword evidence="1 7" id="KW-0808">Transferase</keyword>
<evidence type="ECO:0000259" key="4">
    <source>
        <dbReference type="Pfam" id="PF01515"/>
    </source>
</evidence>
<dbReference type="InterPro" id="IPR029069">
    <property type="entry name" value="HotDog_dom_sf"/>
</dbReference>